<evidence type="ECO:0000313" key="4">
    <source>
        <dbReference type="Proteomes" id="UP000277858"/>
    </source>
</evidence>
<evidence type="ECO:0000313" key="5">
    <source>
        <dbReference type="Proteomes" id="UP000285875"/>
    </source>
</evidence>
<dbReference type="EMBL" id="LR134473">
    <property type="protein sequence ID" value="VEI02733.1"/>
    <property type="molecule type" value="Genomic_DNA"/>
</dbReference>
<feature type="transmembrane region" description="Helical" evidence="1">
    <location>
        <begin position="80"/>
        <end position="100"/>
    </location>
</feature>
<name>A0A3Q9UQG0_9ACTN</name>
<dbReference type="KEGG" id="aji:C0Z10_05640"/>
<keyword evidence="4" id="KW-1185">Reference proteome</keyword>
<keyword evidence="1" id="KW-0472">Membrane</keyword>
<keyword evidence="1" id="KW-0812">Transmembrane</keyword>
<accession>A0A3Q9UQG0</accession>
<organism evidence="3 4">
    <name type="scientific">Acidipropionibacterium jensenii</name>
    <dbReference type="NCBI Taxonomy" id="1749"/>
    <lineage>
        <taxon>Bacteria</taxon>
        <taxon>Bacillati</taxon>
        <taxon>Actinomycetota</taxon>
        <taxon>Actinomycetes</taxon>
        <taxon>Propionibacteriales</taxon>
        <taxon>Propionibacteriaceae</taxon>
        <taxon>Acidipropionibacterium</taxon>
    </lineage>
</organism>
<evidence type="ECO:0000313" key="3">
    <source>
        <dbReference type="EMBL" id="VEI02733.1"/>
    </source>
</evidence>
<dbReference type="AlphaFoldDB" id="A0A3Q9UQG0"/>
<reference evidence="3 4" key="2">
    <citation type="submission" date="2018-12" db="EMBL/GenBank/DDBJ databases">
        <authorList>
            <consortium name="Pathogen Informatics"/>
        </authorList>
    </citation>
    <scope>NUCLEOTIDE SEQUENCE [LARGE SCALE GENOMIC DNA]</scope>
    <source>
        <strain evidence="3 4">NCTC13652</strain>
    </source>
</reference>
<dbReference type="RefSeq" id="WP_051238356.1">
    <property type="nucleotide sequence ID" value="NZ_CP025570.1"/>
</dbReference>
<dbReference type="GeneID" id="82885539"/>
<gene>
    <name evidence="2" type="ORF">C0Z10_05640</name>
    <name evidence="3" type="ORF">NCTC13652_00915</name>
</gene>
<protein>
    <submittedName>
        <fullName evidence="3">Uncharacterized protein</fullName>
    </submittedName>
</protein>
<proteinExistence type="predicted"/>
<evidence type="ECO:0000256" key="1">
    <source>
        <dbReference type="SAM" id="Phobius"/>
    </source>
</evidence>
<sequence>MAQPGATGGHTVHRSVRSATGWGLLAALGSWLSALVIAGVAVAVMIIGHALFSAGVGVMLLVYAGILGLIGWAAARGVGWADGLLIASSLVHIAVVVTLVRSGAPAWFLVFLVLGAVVLLAAVMLAVGHRGPTA</sequence>
<evidence type="ECO:0000313" key="2">
    <source>
        <dbReference type="EMBL" id="AZZ39311.1"/>
    </source>
</evidence>
<dbReference type="Proteomes" id="UP000277858">
    <property type="component" value="Chromosome"/>
</dbReference>
<dbReference type="Proteomes" id="UP000285875">
    <property type="component" value="Chromosome"/>
</dbReference>
<reference evidence="2" key="3">
    <citation type="journal article" date="2019" name="Microorganisms">
        <title>Red-Brown Pigmentation of Acidipropionibacterium jensenii Is Tied to Haemolytic Activity and cyl-Like Gene Cluster.</title>
        <authorList>
            <person name="Deptula P."/>
            <person name="Loivamaa I."/>
            <person name="Smolander O.P."/>
            <person name="Laine P."/>
            <person name="Roberts R.J."/>
            <person name="Piironen V."/>
            <person name="Paulin L."/>
            <person name="Savijoki K."/>
            <person name="Auvinen P."/>
            <person name="Varmanen P."/>
        </authorList>
    </citation>
    <scope>NUCLEOTIDE SEQUENCE</scope>
    <source>
        <strain evidence="2">JS280</strain>
    </source>
</reference>
<feature type="transmembrane region" description="Helical" evidence="1">
    <location>
        <begin position="52"/>
        <end position="73"/>
    </location>
</feature>
<keyword evidence="1" id="KW-1133">Transmembrane helix</keyword>
<feature type="transmembrane region" description="Helical" evidence="1">
    <location>
        <begin position="106"/>
        <end position="127"/>
    </location>
</feature>
<dbReference type="EMBL" id="CP025570">
    <property type="protein sequence ID" value="AZZ39311.1"/>
    <property type="molecule type" value="Genomic_DNA"/>
</dbReference>
<reference evidence="5" key="1">
    <citation type="submission" date="2017-12" db="EMBL/GenBank/DDBJ databases">
        <title>Whole genome sequencing of Acidipropionibacterium jensenii strains JS279 and JS280.</title>
        <authorList>
            <person name="Deptula P."/>
            <person name="Laine P."/>
            <person name="Smolander O.-P."/>
            <person name="Paulin L."/>
            <person name="Auvinen P."/>
            <person name="Varmanen P."/>
        </authorList>
    </citation>
    <scope>NUCLEOTIDE SEQUENCE [LARGE SCALE GENOMIC DNA]</scope>
    <source>
        <strain evidence="5">JS280</strain>
    </source>
</reference>
<feature type="transmembrane region" description="Helical" evidence="1">
    <location>
        <begin position="21"/>
        <end position="46"/>
    </location>
</feature>